<feature type="signal peptide" evidence="1">
    <location>
        <begin position="1"/>
        <end position="25"/>
    </location>
</feature>
<protein>
    <submittedName>
        <fullName evidence="2">15334_t:CDS:1</fullName>
    </submittedName>
</protein>
<dbReference type="Proteomes" id="UP000789901">
    <property type="component" value="Unassembled WGS sequence"/>
</dbReference>
<keyword evidence="3" id="KW-1185">Reference proteome</keyword>
<name>A0ABN7UNG1_GIGMA</name>
<sequence length="49" mass="5639">MSRRAFTSMFYYILFGILVLIYAQAQNYTQKSAETLANHITPTIFAKTC</sequence>
<keyword evidence="1" id="KW-0732">Signal</keyword>
<evidence type="ECO:0000256" key="1">
    <source>
        <dbReference type="SAM" id="SignalP"/>
    </source>
</evidence>
<feature type="chain" id="PRO_5047515354" evidence="1">
    <location>
        <begin position="26"/>
        <end position="49"/>
    </location>
</feature>
<accession>A0ABN7UNG1</accession>
<comment type="caution">
    <text evidence="2">The sequence shown here is derived from an EMBL/GenBank/DDBJ whole genome shotgun (WGS) entry which is preliminary data.</text>
</comment>
<organism evidence="2 3">
    <name type="scientific">Gigaspora margarita</name>
    <dbReference type="NCBI Taxonomy" id="4874"/>
    <lineage>
        <taxon>Eukaryota</taxon>
        <taxon>Fungi</taxon>
        <taxon>Fungi incertae sedis</taxon>
        <taxon>Mucoromycota</taxon>
        <taxon>Glomeromycotina</taxon>
        <taxon>Glomeromycetes</taxon>
        <taxon>Diversisporales</taxon>
        <taxon>Gigasporaceae</taxon>
        <taxon>Gigaspora</taxon>
    </lineage>
</organism>
<evidence type="ECO:0000313" key="3">
    <source>
        <dbReference type="Proteomes" id="UP000789901"/>
    </source>
</evidence>
<gene>
    <name evidence="2" type="ORF">GMARGA_LOCUS8335</name>
</gene>
<evidence type="ECO:0000313" key="2">
    <source>
        <dbReference type="EMBL" id="CAG8631111.1"/>
    </source>
</evidence>
<dbReference type="EMBL" id="CAJVQB010004263">
    <property type="protein sequence ID" value="CAG8631111.1"/>
    <property type="molecule type" value="Genomic_DNA"/>
</dbReference>
<reference evidence="2 3" key="1">
    <citation type="submission" date="2021-06" db="EMBL/GenBank/DDBJ databases">
        <authorList>
            <person name="Kallberg Y."/>
            <person name="Tangrot J."/>
            <person name="Rosling A."/>
        </authorList>
    </citation>
    <scope>NUCLEOTIDE SEQUENCE [LARGE SCALE GENOMIC DNA]</scope>
    <source>
        <strain evidence="2 3">120-4 pot B 10/14</strain>
    </source>
</reference>
<proteinExistence type="predicted"/>